<evidence type="ECO:0000313" key="11">
    <source>
        <dbReference type="EMBL" id="GGY04272.1"/>
    </source>
</evidence>
<keyword evidence="3 7" id="KW-0228">DNA excision</keyword>
<reference evidence="11" key="2">
    <citation type="submission" date="2020-09" db="EMBL/GenBank/DDBJ databases">
        <authorList>
            <person name="Sun Q."/>
            <person name="Kim S."/>
        </authorList>
    </citation>
    <scope>NUCLEOTIDE SEQUENCE</scope>
    <source>
        <strain evidence="11">KCTC 32182</strain>
    </source>
</reference>
<reference evidence="11" key="1">
    <citation type="journal article" date="2014" name="Int. J. Syst. Evol. Microbiol.">
        <title>Complete genome sequence of Corynebacterium casei LMG S-19264T (=DSM 44701T), isolated from a smear-ripened cheese.</title>
        <authorList>
            <consortium name="US DOE Joint Genome Institute (JGI-PGF)"/>
            <person name="Walter F."/>
            <person name="Albersmeier A."/>
            <person name="Kalinowski J."/>
            <person name="Ruckert C."/>
        </authorList>
    </citation>
    <scope>NUCLEOTIDE SEQUENCE</scope>
    <source>
        <strain evidence="11">KCTC 32182</strain>
    </source>
</reference>
<comment type="subunit">
    <text evidence="7">Interacts with UvrB in an incision complex.</text>
</comment>
<dbReference type="Pfam" id="PF08459">
    <property type="entry name" value="UvrC_RNaseH_dom"/>
    <property type="match status" value="1"/>
</dbReference>
<dbReference type="GO" id="GO:0003677">
    <property type="term" value="F:DNA binding"/>
    <property type="evidence" value="ECO:0007669"/>
    <property type="project" value="UniProtKB-UniRule"/>
</dbReference>
<dbReference type="RefSeq" id="WP_189530481.1">
    <property type="nucleotide sequence ID" value="NZ_BMYX01000001.1"/>
</dbReference>
<evidence type="ECO:0000256" key="4">
    <source>
        <dbReference type="ARBA" id="ARBA00022881"/>
    </source>
</evidence>
<dbReference type="PROSITE" id="PS50151">
    <property type="entry name" value="UVR"/>
    <property type="match status" value="1"/>
</dbReference>
<dbReference type="Gene3D" id="3.40.1440.10">
    <property type="entry name" value="GIY-YIG endonuclease"/>
    <property type="match status" value="1"/>
</dbReference>
<evidence type="ECO:0000256" key="1">
    <source>
        <dbReference type="ARBA" id="ARBA00022490"/>
    </source>
</evidence>
<dbReference type="SUPFAM" id="SSF82771">
    <property type="entry name" value="GIY-YIG endonuclease"/>
    <property type="match status" value="1"/>
</dbReference>
<dbReference type="InterPro" id="IPR001943">
    <property type="entry name" value="UVR_dom"/>
</dbReference>
<keyword evidence="5 7" id="KW-0234">DNA repair</keyword>
<dbReference type="NCBIfam" id="NF001824">
    <property type="entry name" value="PRK00558.1-5"/>
    <property type="match status" value="1"/>
</dbReference>
<dbReference type="NCBIfam" id="TIGR00194">
    <property type="entry name" value="uvrC"/>
    <property type="match status" value="1"/>
</dbReference>
<dbReference type="FunFam" id="3.30.420.340:FF:000001">
    <property type="entry name" value="UvrABC system protein C"/>
    <property type="match status" value="1"/>
</dbReference>
<dbReference type="CDD" id="cd10434">
    <property type="entry name" value="GIY-YIG_UvrC_Cho"/>
    <property type="match status" value="1"/>
</dbReference>
<dbReference type="Proteomes" id="UP000645257">
    <property type="component" value="Unassembled WGS sequence"/>
</dbReference>
<dbReference type="Pfam" id="PF02151">
    <property type="entry name" value="UVR"/>
    <property type="match status" value="1"/>
</dbReference>
<dbReference type="GO" id="GO:0005737">
    <property type="term" value="C:cytoplasm"/>
    <property type="evidence" value="ECO:0007669"/>
    <property type="project" value="UniProtKB-SubCell"/>
</dbReference>
<dbReference type="Pfam" id="PF14520">
    <property type="entry name" value="HHH_5"/>
    <property type="match status" value="1"/>
</dbReference>
<dbReference type="GO" id="GO:0006289">
    <property type="term" value="P:nucleotide-excision repair"/>
    <property type="evidence" value="ECO:0007669"/>
    <property type="project" value="UniProtKB-UniRule"/>
</dbReference>
<dbReference type="Gene3D" id="3.30.420.340">
    <property type="entry name" value="UvrC, RNAse H endonuclease domain"/>
    <property type="match status" value="1"/>
</dbReference>
<feature type="domain" description="GIY-YIG" evidence="9">
    <location>
        <begin position="25"/>
        <end position="103"/>
    </location>
</feature>
<dbReference type="SUPFAM" id="SSF46600">
    <property type="entry name" value="C-terminal UvrC-binding domain of UvrB"/>
    <property type="match status" value="1"/>
</dbReference>
<organism evidence="11 12">
    <name type="scientific">Paludibacterium paludis</name>
    <dbReference type="NCBI Taxonomy" id="1225769"/>
    <lineage>
        <taxon>Bacteria</taxon>
        <taxon>Pseudomonadati</taxon>
        <taxon>Pseudomonadota</taxon>
        <taxon>Betaproteobacteria</taxon>
        <taxon>Neisseriales</taxon>
        <taxon>Chromobacteriaceae</taxon>
        <taxon>Paludibacterium</taxon>
    </lineage>
</organism>
<dbReference type="Gene3D" id="1.10.150.20">
    <property type="entry name" value="5' to 3' exonuclease, C-terminal subdomain"/>
    <property type="match status" value="1"/>
</dbReference>
<keyword evidence="1 7" id="KW-0963">Cytoplasm</keyword>
<evidence type="ECO:0000256" key="2">
    <source>
        <dbReference type="ARBA" id="ARBA00022763"/>
    </source>
</evidence>
<dbReference type="InterPro" id="IPR036876">
    <property type="entry name" value="UVR_dom_sf"/>
</dbReference>
<feature type="domain" description="UVR" evidence="8">
    <location>
        <begin position="212"/>
        <end position="247"/>
    </location>
</feature>
<dbReference type="Pfam" id="PF22920">
    <property type="entry name" value="UvrC_RNaseH"/>
    <property type="match status" value="1"/>
</dbReference>
<dbReference type="InterPro" id="IPR001162">
    <property type="entry name" value="UvrC_RNase_H_dom"/>
</dbReference>
<evidence type="ECO:0000313" key="12">
    <source>
        <dbReference type="Proteomes" id="UP000645257"/>
    </source>
</evidence>
<evidence type="ECO:0000259" key="9">
    <source>
        <dbReference type="PROSITE" id="PS50164"/>
    </source>
</evidence>
<dbReference type="SMART" id="SM00465">
    <property type="entry name" value="GIYc"/>
    <property type="match status" value="1"/>
</dbReference>
<evidence type="ECO:0000259" key="10">
    <source>
        <dbReference type="PROSITE" id="PS50165"/>
    </source>
</evidence>
<dbReference type="InterPro" id="IPR003583">
    <property type="entry name" value="Hlx-hairpin-Hlx_DNA-bd_motif"/>
</dbReference>
<dbReference type="GO" id="GO:0009381">
    <property type="term" value="F:excinuclease ABC activity"/>
    <property type="evidence" value="ECO:0007669"/>
    <property type="project" value="UniProtKB-UniRule"/>
</dbReference>
<comment type="similarity">
    <text evidence="7">Belongs to the UvrC family.</text>
</comment>
<evidence type="ECO:0000256" key="7">
    <source>
        <dbReference type="HAMAP-Rule" id="MF_00203"/>
    </source>
</evidence>
<evidence type="ECO:0000256" key="3">
    <source>
        <dbReference type="ARBA" id="ARBA00022769"/>
    </source>
</evidence>
<dbReference type="PANTHER" id="PTHR30562">
    <property type="entry name" value="UVRC/OXIDOREDUCTASE"/>
    <property type="match status" value="1"/>
</dbReference>
<name>A0A918NXD5_9NEIS</name>
<dbReference type="EMBL" id="BMYX01000001">
    <property type="protein sequence ID" value="GGY04272.1"/>
    <property type="molecule type" value="Genomic_DNA"/>
</dbReference>
<dbReference type="SMART" id="SM00278">
    <property type="entry name" value="HhH1"/>
    <property type="match status" value="2"/>
</dbReference>
<dbReference type="InterPro" id="IPR035901">
    <property type="entry name" value="GIY-YIG_endonuc_sf"/>
</dbReference>
<comment type="function">
    <text evidence="7">The UvrABC repair system catalyzes the recognition and processing of DNA lesions. UvrC both incises the 5' and 3' sides of the lesion. The N-terminal half is responsible for the 3' incision and the C-terminal half is responsible for the 5' incision.</text>
</comment>
<dbReference type="PANTHER" id="PTHR30562:SF1">
    <property type="entry name" value="UVRABC SYSTEM PROTEIN C"/>
    <property type="match status" value="1"/>
</dbReference>
<keyword evidence="4 7" id="KW-0267">Excision nuclease</keyword>
<evidence type="ECO:0000256" key="6">
    <source>
        <dbReference type="ARBA" id="ARBA00023236"/>
    </source>
</evidence>
<sequence>MSTESVSGARPEPFDPRETLAVLPALPGVYRMLDKDGKVLYVGKAVDLKRRVSSYFQKTDLSPRIQLMVRQIAAIETTVTRSEAEALILENNLIKALAPKYNILFRDDKSYPYLVVSGHEWPRMAYFRGEPRRPDQCFGPFPNSYAVRESIQILQKVFRLRTCEDSVFSNRSRPCLLFQIRRCSAPCTGEISADDYREDVAGAVSFLEGRENELIDRLNARMMAASEALEFELAAQLRDQIQALSRVQEKQFVSSNASQRDCDVIAVARDGDLAAVNLVMIRGGRHLGDKSLFPSNSTGDSVEELLEAFLAQHYAQAAPPPTLIVNAAVGEALEAWLAERAGRRVALTANPIGERRVWLEMAEKNARLAIMQRMGSEAAQRHRLAMLCDVLEMDGVERLECFDISHTMGEATVASCVVYDNGGMQSSEYRRYNIETAKAGDDYAAMREVLTRRYGKMIEGESRRPDVVLIDGGKGQVRMAVEVWGELGLDIPIVGVAKGEERKPGLETLILPFRQKTLQLPHDHPALHLIQTIRDEAHRFAITGHRARRAKARVHSTLEDIPGVGGKRRQRLLARFGGLRGVMAASVDDLAQVEGISKTLAAKIYDALH</sequence>
<evidence type="ECO:0000259" key="8">
    <source>
        <dbReference type="PROSITE" id="PS50151"/>
    </source>
</evidence>
<dbReference type="InterPro" id="IPR050066">
    <property type="entry name" value="UvrABC_protein_C"/>
</dbReference>
<dbReference type="InterPro" id="IPR038476">
    <property type="entry name" value="UvrC_RNase_H_dom_sf"/>
</dbReference>
<feature type="domain" description="UvrC family homology region profile" evidence="10">
    <location>
        <begin position="264"/>
        <end position="483"/>
    </location>
</feature>
<dbReference type="InterPro" id="IPR004791">
    <property type="entry name" value="UvrC"/>
</dbReference>
<dbReference type="GO" id="GO:0009380">
    <property type="term" value="C:excinuclease repair complex"/>
    <property type="evidence" value="ECO:0007669"/>
    <property type="project" value="InterPro"/>
</dbReference>
<dbReference type="Pfam" id="PF01541">
    <property type="entry name" value="GIY-YIG"/>
    <property type="match status" value="1"/>
</dbReference>
<accession>A0A918NXD5</accession>
<dbReference type="InterPro" id="IPR000305">
    <property type="entry name" value="GIY-YIG_endonuc"/>
</dbReference>
<dbReference type="InterPro" id="IPR047296">
    <property type="entry name" value="GIY-YIG_UvrC_Cho"/>
</dbReference>
<keyword evidence="6 7" id="KW-0742">SOS response</keyword>
<protein>
    <recommendedName>
        <fullName evidence="7">UvrABC system protein C</fullName>
        <shortName evidence="7">Protein UvrC</shortName>
    </recommendedName>
    <alternativeName>
        <fullName evidence="7">Excinuclease ABC subunit C</fullName>
    </alternativeName>
</protein>
<dbReference type="FunFam" id="3.40.1440.10:FF:000001">
    <property type="entry name" value="UvrABC system protein C"/>
    <property type="match status" value="1"/>
</dbReference>
<dbReference type="SUPFAM" id="SSF47781">
    <property type="entry name" value="RuvA domain 2-like"/>
    <property type="match status" value="1"/>
</dbReference>
<dbReference type="AlphaFoldDB" id="A0A918NXD5"/>
<dbReference type="InterPro" id="IPR010994">
    <property type="entry name" value="RuvA_2-like"/>
</dbReference>
<keyword evidence="12" id="KW-1185">Reference proteome</keyword>
<dbReference type="GO" id="GO:0009432">
    <property type="term" value="P:SOS response"/>
    <property type="evidence" value="ECO:0007669"/>
    <property type="project" value="UniProtKB-UniRule"/>
</dbReference>
<dbReference type="PROSITE" id="PS50164">
    <property type="entry name" value="GIY_YIG"/>
    <property type="match status" value="1"/>
</dbReference>
<keyword evidence="2 7" id="KW-0227">DNA damage</keyword>
<comment type="caution">
    <text evidence="11">The sequence shown here is derived from an EMBL/GenBank/DDBJ whole genome shotgun (WGS) entry which is preliminary data.</text>
</comment>
<comment type="subcellular location">
    <subcellularLocation>
        <location evidence="7">Cytoplasm</location>
    </subcellularLocation>
</comment>
<proteinExistence type="inferred from homology"/>
<evidence type="ECO:0000256" key="5">
    <source>
        <dbReference type="ARBA" id="ARBA00023204"/>
    </source>
</evidence>
<dbReference type="Gene3D" id="4.10.860.10">
    <property type="entry name" value="UVR domain"/>
    <property type="match status" value="1"/>
</dbReference>
<dbReference type="HAMAP" id="MF_00203">
    <property type="entry name" value="UvrC"/>
    <property type="match status" value="1"/>
</dbReference>
<dbReference type="PROSITE" id="PS50165">
    <property type="entry name" value="UVRC"/>
    <property type="match status" value="1"/>
</dbReference>
<gene>
    <name evidence="7 11" type="primary">uvrC</name>
    <name evidence="11" type="ORF">GCM10011289_03440</name>
</gene>